<proteinExistence type="predicted"/>
<organism evidence="1">
    <name type="scientific">bioreactor metagenome</name>
    <dbReference type="NCBI Taxonomy" id="1076179"/>
    <lineage>
        <taxon>unclassified sequences</taxon>
        <taxon>metagenomes</taxon>
        <taxon>ecological metagenomes</taxon>
    </lineage>
</organism>
<dbReference type="AlphaFoldDB" id="A0A644YSY9"/>
<dbReference type="InterPro" id="IPR010281">
    <property type="entry name" value="DUF885"/>
</dbReference>
<evidence type="ECO:0000313" key="1">
    <source>
        <dbReference type="EMBL" id="MPM30991.1"/>
    </source>
</evidence>
<dbReference type="PANTHER" id="PTHR33361:SF2">
    <property type="entry name" value="DUF885 DOMAIN-CONTAINING PROTEIN"/>
    <property type="match status" value="1"/>
</dbReference>
<evidence type="ECO:0008006" key="2">
    <source>
        <dbReference type="Google" id="ProtNLM"/>
    </source>
</evidence>
<dbReference type="PANTHER" id="PTHR33361">
    <property type="entry name" value="GLR0591 PROTEIN"/>
    <property type="match status" value="1"/>
</dbReference>
<protein>
    <recommendedName>
        <fullName evidence="2">DUF885 domain-containing protein</fullName>
    </recommendedName>
</protein>
<dbReference type="PROSITE" id="PS51257">
    <property type="entry name" value="PROKAR_LIPOPROTEIN"/>
    <property type="match status" value="1"/>
</dbReference>
<dbReference type="EMBL" id="VSSQ01005947">
    <property type="protein sequence ID" value="MPM30991.1"/>
    <property type="molecule type" value="Genomic_DNA"/>
</dbReference>
<accession>A0A644YSY9</accession>
<reference evidence="1" key="1">
    <citation type="submission" date="2019-08" db="EMBL/GenBank/DDBJ databases">
        <authorList>
            <person name="Kucharzyk K."/>
            <person name="Murdoch R.W."/>
            <person name="Higgins S."/>
            <person name="Loffler F."/>
        </authorList>
    </citation>
    <scope>NUCLEOTIDE SEQUENCE</scope>
</reference>
<gene>
    <name evidence="1" type="ORF">SDC9_77544</name>
</gene>
<dbReference type="Pfam" id="PF05960">
    <property type="entry name" value="DUF885"/>
    <property type="match status" value="1"/>
</dbReference>
<sequence length="619" mass="70044">MKQFPRFAALILALMLLTGVFSGCKLPDGNTQTVTLESGATASQDTSEATAAPTPGFQVSDEATSAYSALDLDVFRWYATMDGYSLHMFMDDPANFGVDPKSVNMTLGEFTAEDSVRLTQEAAVFLDRLNAINREQLPQNKQFSYDVLHDILTDYAMDGSDFYYLGEPLTEYSGLHSNLPLSFALFELKNTVDVEDYLTLLADMPRYMGQVLAFEQKRAEMGIFMTEDALNAILEDCKQIIDSRDNSFLYVTFDDAIDLLTDLTPEQAQAYKDRNASLIQNEYVNSYQTLYDGLSALRKYCRSYEEAATYSDLQKRFFEYSMQSAGNNSLSVEETLEMLKNEMTYLINDIVDIQTKNPGIYDERIELSSGNMQTDLDYLQSLIAPLLPELPEHNLTLADDPEELQSQFAPAAYVVPSLDDWKDNIIYINTATEDPALLLTLAHEGYPGHMYQYLYQRSNDDLGLMQRASDFSGYAEGWAQFAEFLVTQYQTQYDQEYVRFQFEYSAMQSSILPAILSIMVNYYGYSEEALGNYLSGIGLNKDNAHAYFTMVVDQPYYFFAYAVGYAQLAQLYRDESNDIGESFDMSAFLTTYLNLGPGNFDLIREQMDVWADGVLQDAA</sequence>
<name>A0A644YSY9_9ZZZZ</name>
<comment type="caution">
    <text evidence="1">The sequence shown here is derived from an EMBL/GenBank/DDBJ whole genome shotgun (WGS) entry which is preliminary data.</text>
</comment>